<proteinExistence type="predicted"/>
<keyword evidence="2" id="KW-1185">Reference proteome</keyword>
<gene>
    <name evidence="1" type="ORF">F4821DRAFT_279501</name>
</gene>
<comment type="caution">
    <text evidence="1">The sequence shown here is derived from an EMBL/GenBank/DDBJ whole genome shotgun (WGS) entry which is preliminary data.</text>
</comment>
<protein>
    <submittedName>
        <fullName evidence="1">Uncharacterized protein</fullName>
    </submittedName>
</protein>
<evidence type="ECO:0000313" key="2">
    <source>
        <dbReference type="Proteomes" id="UP001497680"/>
    </source>
</evidence>
<organism evidence="1 2">
    <name type="scientific">Hypoxylon rubiginosum</name>
    <dbReference type="NCBI Taxonomy" id="110542"/>
    <lineage>
        <taxon>Eukaryota</taxon>
        <taxon>Fungi</taxon>
        <taxon>Dikarya</taxon>
        <taxon>Ascomycota</taxon>
        <taxon>Pezizomycotina</taxon>
        <taxon>Sordariomycetes</taxon>
        <taxon>Xylariomycetidae</taxon>
        <taxon>Xylariales</taxon>
        <taxon>Hypoxylaceae</taxon>
        <taxon>Hypoxylon</taxon>
    </lineage>
</organism>
<accession>A0ACC0DH69</accession>
<evidence type="ECO:0000313" key="1">
    <source>
        <dbReference type="EMBL" id="KAI6092104.1"/>
    </source>
</evidence>
<name>A0ACC0DH69_9PEZI</name>
<sequence>MDRRPIVPRLSPYEAARSRYSGADASAEAMPRGPQSRDDLINFMCRHAKQVEDSIKQLAGYIFISLYPTNVQWDIVRCTVETSSPGLFQMQPHRVASLEHLETAGEISGRISEEDGYALCIRIQVPHDIQLRDETVTRMKNILAYDERQEFIFIPGIPFRGHPIYSLFNIEFTKDFIEKDLTLPRGNIWNLSSAVFLPIPETIRDRDSTLYSLHYTVNDSSINLWQSHMDQWRHEMYRRRREERIRHNVRYIRSEDSEDYGRYEESSVRVSVRSRGSSRTGWEVGGHGRM</sequence>
<reference evidence="1 2" key="1">
    <citation type="journal article" date="2022" name="New Phytol.">
        <title>Ecological generalism drives hyperdiversity of secondary metabolite gene clusters in xylarialean endophytes.</title>
        <authorList>
            <person name="Franco M.E.E."/>
            <person name="Wisecaver J.H."/>
            <person name="Arnold A.E."/>
            <person name="Ju Y.M."/>
            <person name="Slot J.C."/>
            <person name="Ahrendt S."/>
            <person name="Moore L.P."/>
            <person name="Eastman K.E."/>
            <person name="Scott K."/>
            <person name="Konkel Z."/>
            <person name="Mondo S.J."/>
            <person name="Kuo A."/>
            <person name="Hayes R.D."/>
            <person name="Haridas S."/>
            <person name="Andreopoulos B."/>
            <person name="Riley R."/>
            <person name="LaButti K."/>
            <person name="Pangilinan J."/>
            <person name="Lipzen A."/>
            <person name="Amirebrahimi M."/>
            <person name="Yan J."/>
            <person name="Adam C."/>
            <person name="Keymanesh K."/>
            <person name="Ng V."/>
            <person name="Louie K."/>
            <person name="Northen T."/>
            <person name="Drula E."/>
            <person name="Henrissat B."/>
            <person name="Hsieh H.M."/>
            <person name="Youens-Clark K."/>
            <person name="Lutzoni F."/>
            <person name="Miadlikowska J."/>
            <person name="Eastwood D.C."/>
            <person name="Hamelin R.C."/>
            <person name="Grigoriev I.V."/>
            <person name="U'Ren J.M."/>
        </authorList>
    </citation>
    <scope>NUCLEOTIDE SEQUENCE [LARGE SCALE GENOMIC DNA]</scope>
    <source>
        <strain evidence="1 2">ER1909</strain>
    </source>
</reference>
<dbReference type="EMBL" id="MU394284">
    <property type="protein sequence ID" value="KAI6092104.1"/>
    <property type="molecule type" value="Genomic_DNA"/>
</dbReference>
<dbReference type="Proteomes" id="UP001497680">
    <property type="component" value="Unassembled WGS sequence"/>
</dbReference>